<keyword evidence="2" id="KW-1185">Reference proteome</keyword>
<gene>
    <name evidence="1" type="ORF">H8S84_06225</name>
</gene>
<dbReference type="Proteomes" id="UP000603640">
    <property type="component" value="Unassembled WGS sequence"/>
</dbReference>
<dbReference type="InterPro" id="IPR029035">
    <property type="entry name" value="DHS-like_NAD/FAD-binding_dom"/>
</dbReference>
<sequence>MNDQVTSVSYSVYSNKGAFALLLGSGISRSAGIPTGWEVVLNLIRHTATLKNENCEPDPEKWFTEKFKKDPDYSDLLESLTNTPAERLNLLRPLFEPNEEDLEDGLKKPTVAHRMIAELVRKRYIRVVITTNFDRLLENALKDVGIEPTVISNPGHVENTMPIVHSPITIIKIHGDYLDTSLLNIKSELYKYDDRLGELLRFVFENFGLITCGWSATWDIALRQALESSNKFRFSNYFTYVGKPVGDLENLASIRKGHTVAIDNADTFFKELHENVEALENSNSEHPLTPQIALARLKKYIVRDEHIISLHDLIKGEVERVYENFDSLLVNGTSSSEEIKQRIEYYFQQCSTLCTLFVNGVYWGKEQHYSIWLSSLARFSSAKDRSGGTIWLNLETLPGLIFLYSIGLSSILRKDYKLLSNMFSMTVHRSYGEMNILEGVSAHNVIDPDSLKTVLGNRNFVPMSEMLFSKLQPFFDSYMPHTRDYENLFDIFEYMLAIAYTKKIGRGWSPIGRFGYRIMRSGKMHPSEHILHEFKTTKEGARLFSPSLFADFEDLEQTDKDFKEYFSKVCYHFF</sequence>
<dbReference type="SUPFAM" id="SSF52467">
    <property type="entry name" value="DHS-like NAD/FAD-binding domain"/>
    <property type="match status" value="1"/>
</dbReference>
<name>A0A923N6P0_9BACT</name>
<accession>A0A923N6P0</accession>
<comment type="caution">
    <text evidence="1">The sequence shown here is derived from an EMBL/GenBank/DDBJ whole genome shotgun (WGS) entry which is preliminary data.</text>
</comment>
<dbReference type="Gene3D" id="3.40.50.1220">
    <property type="entry name" value="TPP-binding domain"/>
    <property type="match status" value="1"/>
</dbReference>
<dbReference type="AlphaFoldDB" id="A0A923N6P0"/>
<organism evidence="1 2">
    <name type="scientific">Pontibacter cellulosilyticus</name>
    <dbReference type="NCBI Taxonomy" id="1720253"/>
    <lineage>
        <taxon>Bacteria</taxon>
        <taxon>Pseudomonadati</taxon>
        <taxon>Bacteroidota</taxon>
        <taxon>Cytophagia</taxon>
        <taxon>Cytophagales</taxon>
        <taxon>Hymenobacteraceae</taxon>
        <taxon>Pontibacter</taxon>
    </lineage>
</organism>
<evidence type="ECO:0000313" key="2">
    <source>
        <dbReference type="Proteomes" id="UP000603640"/>
    </source>
</evidence>
<dbReference type="RefSeq" id="WP_187066376.1">
    <property type="nucleotide sequence ID" value="NZ_JACRVF010000001.1"/>
</dbReference>
<dbReference type="EMBL" id="JACRVF010000001">
    <property type="protein sequence ID" value="MBC5992431.1"/>
    <property type="molecule type" value="Genomic_DNA"/>
</dbReference>
<proteinExistence type="predicted"/>
<protein>
    <submittedName>
        <fullName evidence="1">SIR2 family protein</fullName>
    </submittedName>
</protein>
<reference evidence="1" key="1">
    <citation type="submission" date="2020-08" db="EMBL/GenBank/DDBJ databases">
        <title>Pontibacter sp. SD6 16S ribosomal RNA gene Genome sequencing and assembly.</title>
        <authorList>
            <person name="Kang M."/>
        </authorList>
    </citation>
    <scope>NUCLEOTIDE SEQUENCE</scope>
    <source>
        <strain evidence="1">SD6</strain>
    </source>
</reference>
<evidence type="ECO:0000313" key="1">
    <source>
        <dbReference type="EMBL" id="MBC5992431.1"/>
    </source>
</evidence>
<dbReference type="Pfam" id="PF13289">
    <property type="entry name" value="SIR2_2"/>
    <property type="match status" value="1"/>
</dbReference>